<dbReference type="AlphaFoldDB" id="A0A0F9HVV9"/>
<feature type="domain" description="HNH" evidence="1">
    <location>
        <begin position="174"/>
        <end position="228"/>
    </location>
</feature>
<dbReference type="EMBL" id="LAZR01013961">
    <property type="protein sequence ID" value="KKM19546.1"/>
    <property type="molecule type" value="Genomic_DNA"/>
</dbReference>
<dbReference type="Pfam" id="PF01844">
    <property type="entry name" value="HNH"/>
    <property type="match status" value="1"/>
</dbReference>
<name>A0A0F9HVV9_9ZZZZ</name>
<dbReference type="Gene3D" id="1.10.30.50">
    <property type="match status" value="1"/>
</dbReference>
<organism evidence="2">
    <name type="scientific">marine sediment metagenome</name>
    <dbReference type="NCBI Taxonomy" id="412755"/>
    <lineage>
        <taxon>unclassified sequences</taxon>
        <taxon>metagenomes</taxon>
        <taxon>ecological metagenomes</taxon>
    </lineage>
</organism>
<gene>
    <name evidence="2" type="ORF">LCGC14_1654610</name>
</gene>
<sequence length="250" mass="28368">MSRKKFIESQGATCRNWTWSWSFINESEKVIIFGAWDTNTDGDTSLILSDTWEYSGKGRKQPAYEQSREHIRLIEEEGYELKTFPIIYSDANKDENGIGPAKIEGFVPELTKKILKRVGGKWYASDGEMGSQLAEEIDTPESFIEGASKTVSVNTYERSADARAKCISHFGYKCSVCDFDFEKVYGSIGENYIHVHHIVPLAEIRKEYVLDPIKDLIPVCANCHAIIHRARPALTVEQLKQHLVQNAKNT</sequence>
<accession>A0A0F9HVV9</accession>
<protein>
    <recommendedName>
        <fullName evidence="1">HNH domain-containing protein</fullName>
    </recommendedName>
</protein>
<comment type="caution">
    <text evidence="2">The sequence shown here is derived from an EMBL/GenBank/DDBJ whole genome shotgun (WGS) entry which is preliminary data.</text>
</comment>
<dbReference type="GO" id="GO:0003676">
    <property type="term" value="F:nucleic acid binding"/>
    <property type="evidence" value="ECO:0007669"/>
    <property type="project" value="InterPro"/>
</dbReference>
<dbReference type="GO" id="GO:0004519">
    <property type="term" value="F:endonuclease activity"/>
    <property type="evidence" value="ECO:0007669"/>
    <property type="project" value="InterPro"/>
</dbReference>
<evidence type="ECO:0000313" key="2">
    <source>
        <dbReference type="EMBL" id="KKM19546.1"/>
    </source>
</evidence>
<dbReference type="CDD" id="cd00085">
    <property type="entry name" value="HNHc"/>
    <property type="match status" value="1"/>
</dbReference>
<reference evidence="2" key="1">
    <citation type="journal article" date="2015" name="Nature">
        <title>Complex archaea that bridge the gap between prokaryotes and eukaryotes.</title>
        <authorList>
            <person name="Spang A."/>
            <person name="Saw J.H."/>
            <person name="Jorgensen S.L."/>
            <person name="Zaremba-Niedzwiedzka K."/>
            <person name="Martijn J."/>
            <person name="Lind A.E."/>
            <person name="van Eijk R."/>
            <person name="Schleper C."/>
            <person name="Guy L."/>
            <person name="Ettema T.J."/>
        </authorList>
    </citation>
    <scope>NUCLEOTIDE SEQUENCE</scope>
</reference>
<dbReference type="InterPro" id="IPR003615">
    <property type="entry name" value="HNH_nuc"/>
</dbReference>
<proteinExistence type="predicted"/>
<evidence type="ECO:0000259" key="1">
    <source>
        <dbReference type="Pfam" id="PF01844"/>
    </source>
</evidence>
<dbReference type="InterPro" id="IPR002711">
    <property type="entry name" value="HNH"/>
</dbReference>
<dbReference type="GO" id="GO:0008270">
    <property type="term" value="F:zinc ion binding"/>
    <property type="evidence" value="ECO:0007669"/>
    <property type="project" value="InterPro"/>
</dbReference>